<dbReference type="PANTHER" id="PTHR16184:SF6">
    <property type="entry name" value="ELONGATOR COMPLEX PROTEIN 6"/>
    <property type="match status" value="1"/>
</dbReference>
<dbReference type="InterPro" id="IPR027417">
    <property type="entry name" value="P-loop_NTPase"/>
</dbReference>
<sequence>MPSQPPIPHILSPYLTHSTHSAQSLTIITSVLAATPNWLVLRYLHSVLSAATEHGQTHPYQGGKKRRRAKRVVLVSFLRDWLFWRGEGKRLGLDLQRFVEGNRLRFVDGLSGLFDAPQQQPAPPQGNSRAVPTGGAMGSGRSIPMRGSVGPASIRGPPTISPLATTPSQAKIPTLQQQQKQLHLSGQGTTALNQLENDILSVIKSFPNPNATNETGEEEEEDDEDDILLILDQPDLILATTPGIDANDMSEWVMGLQQHVLSTIITTSADTPLIHNANPYTANDSTATPLEKNHASFVVGLAHRADMVLQLRTLDTGAAKDVSGVLRISRGGGYQPELEGGKEDEVIEKEALYFVQRDGGVRVFGRGEV</sequence>
<dbReference type="CDD" id="cd19495">
    <property type="entry name" value="Elp6"/>
    <property type="match status" value="1"/>
</dbReference>
<dbReference type="GO" id="GO:0002098">
    <property type="term" value="P:tRNA wobble uridine modification"/>
    <property type="evidence" value="ECO:0007669"/>
    <property type="project" value="InterPro"/>
</dbReference>
<feature type="region of interest" description="Disordered" evidence="3">
    <location>
        <begin position="205"/>
        <end position="224"/>
    </location>
</feature>
<dbReference type="GO" id="GO:0033588">
    <property type="term" value="C:elongator holoenzyme complex"/>
    <property type="evidence" value="ECO:0007669"/>
    <property type="project" value="InterPro"/>
</dbReference>
<evidence type="ECO:0000313" key="4">
    <source>
        <dbReference type="EMBL" id="EEA19519.1"/>
    </source>
</evidence>
<evidence type="ECO:0000256" key="3">
    <source>
        <dbReference type="SAM" id="MobiDB-lite"/>
    </source>
</evidence>
<comment type="pathway">
    <text evidence="1">tRNA modification; 5-methoxycarbonylmethyl-2-thiouridine-tRNA biosynthesis.</text>
</comment>
<organism evidence="4 5">
    <name type="scientific">Talaromyces marneffei (strain ATCC 18224 / CBS 334.59 / QM 7333)</name>
    <name type="common">Penicillium marneffei</name>
    <dbReference type="NCBI Taxonomy" id="441960"/>
    <lineage>
        <taxon>Eukaryota</taxon>
        <taxon>Fungi</taxon>
        <taxon>Dikarya</taxon>
        <taxon>Ascomycota</taxon>
        <taxon>Pezizomycotina</taxon>
        <taxon>Eurotiomycetes</taxon>
        <taxon>Eurotiomycetidae</taxon>
        <taxon>Eurotiales</taxon>
        <taxon>Trichocomaceae</taxon>
        <taxon>Talaromyces</taxon>
        <taxon>Talaromyces sect. Talaromyces</taxon>
    </lineage>
</organism>
<dbReference type="PANTHER" id="PTHR16184">
    <property type="entry name" value="ELONGATOR COMPLEX PROTEIN 6"/>
    <property type="match status" value="1"/>
</dbReference>
<dbReference type="UniPathway" id="UPA00988"/>
<proteinExistence type="inferred from homology"/>
<feature type="region of interest" description="Disordered" evidence="3">
    <location>
        <begin position="115"/>
        <end position="166"/>
    </location>
</feature>
<protein>
    <recommendedName>
        <fullName evidence="6">Elongator complex protein 6</fullName>
    </recommendedName>
</protein>
<dbReference type="Gene3D" id="3.40.50.300">
    <property type="entry name" value="P-loop containing nucleotide triphosphate hydrolases"/>
    <property type="match status" value="1"/>
</dbReference>
<dbReference type="InterPro" id="IPR018627">
    <property type="entry name" value="ELP6"/>
</dbReference>
<dbReference type="OrthoDB" id="9995306at2759"/>
<reference evidence="5" key="1">
    <citation type="journal article" date="2015" name="Genome Announc.">
        <title>Genome sequence of the AIDS-associated pathogen Penicillium marneffei (ATCC18224) and its near taxonomic relative Talaromyces stipitatus (ATCC10500).</title>
        <authorList>
            <person name="Nierman W.C."/>
            <person name="Fedorova-Abrams N.D."/>
            <person name="Andrianopoulos A."/>
        </authorList>
    </citation>
    <scope>NUCLEOTIDE SEQUENCE [LARGE SCALE GENOMIC DNA]</scope>
    <source>
        <strain evidence="5">ATCC 18224 / CBS 334.59 / QM 7333</strain>
    </source>
</reference>
<dbReference type="VEuPathDB" id="FungiDB:PMAA_003090"/>
<dbReference type="PhylomeDB" id="B6QSY4"/>
<evidence type="ECO:0008006" key="6">
    <source>
        <dbReference type="Google" id="ProtNLM"/>
    </source>
</evidence>
<dbReference type="STRING" id="441960.B6QSY4"/>
<comment type="similarity">
    <text evidence="2">Belongs to the ELP6 family.</text>
</comment>
<evidence type="ECO:0000256" key="1">
    <source>
        <dbReference type="ARBA" id="ARBA00005043"/>
    </source>
</evidence>
<evidence type="ECO:0000313" key="5">
    <source>
        <dbReference type="Proteomes" id="UP000001294"/>
    </source>
</evidence>
<dbReference type="AlphaFoldDB" id="B6QSY4"/>
<keyword evidence="5" id="KW-1185">Reference proteome</keyword>
<name>B6QSY4_TALMQ</name>
<dbReference type="Proteomes" id="UP000001294">
    <property type="component" value="Unassembled WGS sequence"/>
</dbReference>
<accession>B6QSY4</accession>
<gene>
    <name evidence="4" type="ORF">PMAA_003090</name>
</gene>
<evidence type="ECO:0000256" key="2">
    <source>
        <dbReference type="ARBA" id="ARBA00008837"/>
    </source>
</evidence>
<feature type="compositionally biased region" description="Acidic residues" evidence="3">
    <location>
        <begin position="215"/>
        <end position="224"/>
    </location>
</feature>
<dbReference type="EMBL" id="DS995905">
    <property type="protein sequence ID" value="EEA19519.1"/>
    <property type="molecule type" value="Genomic_DNA"/>
</dbReference>
<dbReference type="HOGENOM" id="CLU_059771_0_0_1"/>